<dbReference type="EMBL" id="CAIX01000174">
    <property type="protein sequence ID" value="CCI47547.1"/>
    <property type="molecule type" value="Genomic_DNA"/>
</dbReference>
<dbReference type="SUPFAM" id="SSF81872">
    <property type="entry name" value="BRCA2 helical domain"/>
    <property type="match status" value="1"/>
</dbReference>
<dbReference type="PANTHER" id="PTHR12320:SF1">
    <property type="entry name" value="PROTEIN PHOSPHATASE PTC7 HOMOLOG"/>
    <property type="match status" value="1"/>
</dbReference>
<sequence length="2024" mass="227210">MDYERRKDNVIERLMTNDSTKLKRKKGNSAGRDECSRTSRKKARKNRCSESQSCSYSLQSSMSERLPFDVVEMCGESESEQSGKCKRVEREVTEVKERLNKEFNDRLEPNKRCASSHGRAFECKDREVEEKSSSHQDPYGVKNGRKDPVEGNNEIRAGRDNEEATTISFAIETDTCVKVNSDHLSLSNECKSSGIDNEDPLKDNKVERRSVHEELSCGSGGMVKKTTQNRESVDISALGRLNCGFQTGTGRRIDIDPNILAKRKFLAEERNQECAVADTIEASNNPQMNESVPSEKHYTEGKTMAINSTRSESISQVDLACLPSAVTHANRYAGGKNCQLRFSNHVPDEGLRCLNHQGGFENGNGIEAMFKTGLGRKMIVGAESLERSRVMLNTYCMDECVEAGPPYKLDREIVTPKPSYTMPGMKMRLDASDECNDMIDRNTSKCKVEGDKETFGRAECSLKSITKVSLMNSSAQSTSTTLFETGRGQKVTVATKSLEKSRFIIDCGDDGTNSIFTAGLGGKVESSAENMREISTTMARIPKPHQVDALFSTGSGRKVVISAESMERSRAKMEKDVIKMSTAPIKSSDLKQVDTLFATGSGRKVVISAESIARSCAKMENGAKETACAVAEKPVCNQVNTLFSTGSGRKVVVSAERLDSSCLEFRSFVETPSKKLSNADALVTQTATERSTENVLLNEDTLTTDRVQKARDSRLVVRVLDDSKVPGDVSISSTREKGQCHKVYDYRTPHKSGSYIDTISPTDRKIDFIQPTEQQKENIVPHAPATPQTRFSLKRPSECKNGNSRSWKKPSKRFKAPKQQKGQFAAKPACTAVASQKPKLINKQMKLSELPYRIQRKYRLQKLSVQTSTSLSMSQSASSSAQRIRLLRCVTAHTSINVVFKGCDIESEDSCVFHTRRSWTDVYEATEFMGPKEIFQLMTEKRWLLDTVDLYKWFCNQYRWIVFLCAQMELTYSQHLCGKYLTLLQIIFQVHQRYKCEVYNCQRPIIRKILNGDASPSNCLVLLVAAVLPGGDRDVEKPKGDPGACGEKLTLVLTDGWYAVYGIPDELLEVRLRRLHQKAHLVGKKIIMWNAELKCSGEGIEPLENELHQTSSTWKSPFVMDGSTSENKKPFYILRYNSTRLGAYDLPLGLERSSSRDEKATHKMKISRWLLSSVPLQSLQVGGGIVRSIRLYVTRVSPLLHMQAIEGAIGPRVLTDYQLGPFREIFCELSQLEEVQMESMTLPTPFIQLRAVCSHYTRHKGQPSDWMASLNVWRPTGELLQKVVEGREYFVTNVAVNWKSSTSSRDKGFLKLSATKRSIFEIIAENEENTRTYSSQTCKLIRDLKIPDSTTINALLANVCVVVLLVSEPVEESIKIVKGGLVQRTYTQHIFVADSSCEIASVRVSSTSVTMGSKSASMDLKPRCRLSSTQWFRRARNCWQEGKVISIKGLQISHRDKQLQILDCKVCDFTEVCTNPTSPSSLYRQMERLQSLVSMDNRRGRLFRIQLARMKQYIEQAVLHTKVRITSDIIDRGKVLQVRVLKLCKYHPPVEDQLKQDFYGCAYVLPLNGDEMASSITLLYFNESQLTELSAITGECKRLERPERSDFDALFQKVRQMEGDIRLIVSVHSRPYLQKECRLFPWQRDLVINVVYKLFWAHFLDFEHVDEAKTVQLAQCSIKANTHYECIRHNKCIESEKYELQADGIAIDRIDSVIFRYKMHRFFIGFIPHEMAFQRITQLQRVLHTPSGILPQLKRVYSVSKLVSGSCALPHPQKRATGGEDAHFLSNTVVGVADGVGGWARKGIDAGEYARSLMKLIHQTIDSIPKEAEKIPSPLQLLSFAHKRSMGSSTACIVQLDGNLLRAANLGDSGFIVCRQKSQKGQLTATLAPKWELVYESKHQSHSFNCPYQLGHLNGDSPEMSDQIEFSVQAEDVIILGTDGLFDNMYPSQIASVLDALEPQFLCEPQLAEMAANCIAHEAHQIANDKKCHTPFAIAARKAGYTYNGGKMDDITVIISIVATSQSS</sequence>
<dbReference type="SUPFAM" id="SSF81606">
    <property type="entry name" value="PP2C-like"/>
    <property type="match status" value="1"/>
</dbReference>
<dbReference type="InterPro" id="IPR015252">
    <property type="entry name" value="BRCA2_hlx"/>
</dbReference>
<dbReference type="InterPro" id="IPR001932">
    <property type="entry name" value="PPM-type_phosphatase-like_dom"/>
</dbReference>
<feature type="compositionally biased region" description="Basic and acidic residues" evidence="1">
    <location>
        <begin position="1"/>
        <end position="11"/>
    </location>
</feature>
<feature type="compositionally biased region" description="Basic and acidic residues" evidence="1">
    <location>
        <begin position="124"/>
        <end position="134"/>
    </location>
</feature>
<dbReference type="SMART" id="SM00331">
    <property type="entry name" value="PP2C_SIG"/>
    <property type="match status" value="1"/>
</dbReference>
<evidence type="ECO:0000259" key="2">
    <source>
        <dbReference type="PROSITE" id="PS51746"/>
    </source>
</evidence>
<keyword evidence="4" id="KW-1185">Reference proteome</keyword>
<dbReference type="InParanoid" id="A0A024GKY3"/>
<dbReference type="OrthoDB" id="21095at2759"/>
<dbReference type="STRING" id="65357.A0A024GKY3"/>
<dbReference type="SMART" id="SM00332">
    <property type="entry name" value="PP2Cc"/>
    <property type="match status" value="1"/>
</dbReference>
<name>A0A024GKY3_9STRA</name>
<accession>A0A024GKY3</accession>
<dbReference type="InterPro" id="IPR039123">
    <property type="entry name" value="PPTC7"/>
</dbReference>
<dbReference type="InterPro" id="IPR015187">
    <property type="entry name" value="BRCA2_OB_1"/>
</dbReference>
<dbReference type="Pfam" id="PF09169">
    <property type="entry name" value="BRCA-2_helical"/>
    <property type="match status" value="1"/>
</dbReference>
<dbReference type="Gene3D" id="3.60.40.10">
    <property type="entry name" value="PPM-type phosphatase domain"/>
    <property type="match status" value="1"/>
</dbReference>
<dbReference type="InterPro" id="IPR036315">
    <property type="entry name" value="BRCA2_hlx_sf"/>
</dbReference>
<feature type="compositionally biased region" description="Basic residues" evidence="1">
    <location>
        <begin position="806"/>
        <end position="818"/>
    </location>
</feature>
<dbReference type="GO" id="GO:0004722">
    <property type="term" value="F:protein serine/threonine phosphatase activity"/>
    <property type="evidence" value="ECO:0007669"/>
    <property type="project" value="TreeGrafter"/>
</dbReference>
<dbReference type="InterPro" id="IPR012340">
    <property type="entry name" value="NA-bd_OB-fold"/>
</dbReference>
<dbReference type="PROSITE" id="PS51746">
    <property type="entry name" value="PPM_2"/>
    <property type="match status" value="1"/>
</dbReference>
<dbReference type="Proteomes" id="UP000053237">
    <property type="component" value="Unassembled WGS sequence"/>
</dbReference>
<reference evidence="3 4" key="1">
    <citation type="submission" date="2012-05" db="EMBL/GenBank/DDBJ databases">
        <title>Recombination and specialization in a pathogen metapopulation.</title>
        <authorList>
            <person name="Gardiner A."/>
            <person name="Kemen E."/>
            <person name="Schultz-Larsen T."/>
            <person name="MacLean D."/>
            <person name="Van Oosterhout C."/>
            <person name="Jones J.D.G."/>
        </authorList>
    </citation>
    <scope>NUCLEOTIDE SEQUENCE [LARGE SCALE GENOMIC DNA]</scope>
    <source>
        <strain evidence="3 4">Ac Nc2</strain>
    </source>
</reference>
<dbReference type="PANTHER" id="PTHR12320">
    <property type="entry name" value="PROTEIN PHOSPHATASE 2C"/>
    <property type="match status" value="1"/>
</dbReference>
<dbReference type="GO" id="GO:0000724">
    <property type="term" value="P:double-strand break repair via homologous recombination"/>
    <property type="evidence" value="ECO:0007669"/>
    <property type="project" value="InterPro"/>
</dbReference>
<feature type="region of interest" description="Disordered" evidence="1">
    <location>
        <begin position="124"/>
        <end position="156"/>
    </location>
</feature>
<evidence type="ECO:0000313" key="4">
    <source>
        <dbReference type="Proteomes" id="UP000053237"/>
    </source>
</evidence>
<proteinExistence type="predicted"/>
<dbReference type="Pfam" id="PF09103">
    <property type="entry name" value="BRCA-2_OB1"/>
    <property type="match status" value="1"/>
</dbReference>
<feature type="domain" description="PPM-type phosphatase" evidence="2">
    <location>
        <begin position="1766"/>
        <end position="2018"/>
    </location>
</feature>
<protein>
    <recommendedName>
        <fullName evidence="2">PPM-type phosphatase domain-containing protein</fullName>
    </recommendedName>
</protein>
<gene>
    <name evidence="3" type="ORF">BN9_085540</name>
</gene>
<organism evidence="3 4">
    <name type="scientific">Albugo candida</name>
    <dbReference type="NCBI Taxonomy" id="65357"/>
    <lineage>
        <taxon>Eukaryota</taxon>
        <taxon>Sar</taxon>
        <taxon>Stramenopiles</taxon>
        <taxon>Oomycota</taxon>
        <taxon>Peronosporomycetes</taxon>
        <taxon>Albuginales</taxon>
        <taxon>Albuginaceae</taxon>
        <taxon>Albugo</taxon>
    </lineage>
</organism>
<comment type="caution">
    <text evidence="3">The sequence shown here is derived from an EMBL/GenBank/DDBJ whole genome shotgun (WGS) entry which is preliminary data.</text>
</comment>
<feature type="region of interest" description="Disordered" evidence="1">
    <location>
        <begin position="784"/>
        <end position="821"/>
    </location>
</feature>
<feature type="region of interest" description="Disordered" evidence="1">
    <location>
        <begin position="1"/>
        <end position="46"/>
    </location>
</feature>
<dbReference type="InterPro" id="IPR036457">
    <property type="entry name" value="PPM-type-like_dom_sf"/>
</dbReference>
<dbReference type="SUPFAM" id="SSF50249">
    <property type="entry name" value="Nucleic acid-binding proteins"/>
    <property type="match status" value="2"/>
</dbReference>
<evidence type="ECO:0000256" key="1">
    <source>
        <dbReference type="SAM" id="MobiDB-lite"/>
    </source>
</evidence>
<evidence type="ECO:0000313" key="3">
    <source>
        <dbReference type="EMBL" id="CCI47547.1"/>
    </source>
</evidence>
<dbReference type="Gene3D" id="2.40.50.140">
    <property type="entry name" value="Nucleic acid-binding proteins"/>
    <property type="match status" value="2"/>
</dbReference>